<dbReference type="InterPro" id="IPR016040">
    <property type="entry name" value="NAD(P)-bd_dom"/>
</dbReference>
<dbReference type="EMBL" id="BMUE01000014">
    <property type="protein sequence ID" value="GGW70812.1"/>
    <property type="molecule type" value="Genomic_DNA"/>
</dbReference>
<dbReference type="RefSeq" id="WP_190018071.1">
    <property type="nucleotide sequence ID" value="NZ_BMUE01000014.1"/>
</dbReference>
<evidence type="ECO:0000259" key="1">
    <source>
        <dbReference type="Pfam" id="PF13460"/>
    </source>
</evidence>
<sequence>MIVVTGATGNVGRALVTELARSGAPVTAVARRIGGGDVPPGVRAVAADIGRTESLVPALEGAKALFLLVAGEDPAGVLRRAAAAGVAHVVLLSTQGVGTRPETYAHAAGFESAVAGSGLPFTVLRSGGLASNALAWAEPVRRHRTVTAPFADVALPFVDPGDVAAAAATVLRTDGHGGHDGATYTLTGPEATTPRQRAAAIAEALGEPVTFVEQSREEAHAQMLRLMPPAVAAGTLAVLGEPTPEEQAVGTAVERLLGRPAAPFAAWAARNVEAFR</sequence>
<protein>
    <submittedName>
        <fullName evidence="2">NmrA family transcriptional regulator</fullName>
    </submittedName>
</protein>
<dbReference type="Proteomes" id="UP000620224">
    <property type="component" value="Unassembled WGS sequence"/>
</dbReference>
<dbReference type="Gene3D" id="3.90.25.10">
    <property type="entry name" value="UDP-galactose 4-epimerase, domain 1"/>
    <property type="match status" value="1"/>
</dbReference>
<dbReference type="AlphaFoldDB" id="A0A918JAW7"/>
<feature type="domain" description="NAD(P)-binding" evidence="1">
    <location>
        <begin position="6"/>
        <end position="171"/>
    </location>
</feature>
<evidence type="ECO:0000313" key="3">
    <source>
        <dbReference type="Proteomes" id="UP000620224"/>
    </source>
</evidence>
<reference evidence="2" key="1">
    <citation type="journal article" date="2014" name="Int. J. Syst. Evol. Microbiol.">
        <title>Complete genome sequence of Corynebacterium casei LMG S-19264T (=DSM 44701T), isolated from a smear-ripened cheese.</title>
        <authorList>
            <consortium name="US DOE Joint Genome Institute (JGI-PGF)"/>
            <person name="Walter F."/>
            <person name="Albersmeier A."/>
            <person name="Kalinowski J."/>
            <person name="Ruckert C."/>
        </authorList>
    </citation>
    <scope>NUCLEOTIDE SEQUENCE</scope>
    <source>
        <strain evidence="2">JCM 4490</strain>
    </source>
</reference>
<accession>A0A918JAW7</accession>
<dbReference type="SUPFAM" id="SSF51735">
    <property type="entry name" value="NAD(P)-binding Rossmann-fold domains"/>
    <property type="match status" value="1"/>
</dbReference>
<dbReference type="PANTHER" id="PTHR43162">
    <property type="match status" value="1"/>
</dbReference>
<dbReference type="InterPro" id="IPR036291">
    <property type="entry name" value="NAD(P)-bd_dom_sf"/>
</dbReference>
<name>A0A918JAW7_9ACTN</name>
<organism evidence="2 3">
    <name type="scientific">Streptomyces lucensis JCM 4490</name>
    <dbReference type="NCBI Taxonomy" id="1306176"/>
    <lineage>
        <taxon>Bacteria</taxon>
        <taxon>Bacillati</taxon>
        <taxon>Actinomycetota</taxon>
        <taxon>Actinomycetes</taxon>
        <taxon>Kitasatosporales</taxon>
        <taxon>Streptomycetaceae</taxon>
        <taxon>Streptomyces</taxon>
    </lineage>
</organism>
<dbReference type="Pfam" id="PF13460">
    <property type="entry name" value="NAD_binding_10"/>
    <property type="match status" value="1"/>
</dbReference>
<gene>
    <name evidence="2" type="ORF">GCM10010503_55190</name>
</gene>
<reference evidence="2" key="2">
    <citation type="submission" date="2020-09" db="EMBL/GenBank/DDBJ databases">
        <authorList>
            <person name="Sun Q."/>
            <person name="Ohkuma M."/>
        </authorList>
    </citation>
    <scope>NUCLEOTIDE SEQUENCE</scope>
    <source>
        <strain evidence="2">JCM 4490</strain>
    </source>
</reference>
<dbReference type="InterPro" id="IPR051604">
    <property type="entry name" value="Ergot_Alk_Oxidoreductase"/>
</dbReference>
<dbReference type="Gene3D" id="3.40.50.720">
    <property type="entry name" value="NAD(P)-binding Rossmann-like Domain"/>
    <property type="match status" value="1"/>
</dbReference>
<proteinExistence type="predicted"/>
<dbReference type="PANTHER" id="PTHR43162:SF1">
    <property type="entry name" value="PRESTALK A DIFFERENTIATION PROTEIN A"/>
    <property type="match status" value="1"/>
</dbReference>
<evidence type="ECO:0000313" key="2">
    <source>
        <dbReference type="EMBL" id="GGW70812.1"/>
    </source>
</evidence>
<comment type="caution">
    <text evidence="2">The sequence shown here is derived from an EMBL/GenBank/DDBJ whole genome shotgun (WGS) entry which is preliminary data.</text>
</comment>
<keyword evidence="3" id="KW-1185">Reference proteome</keyword>